<proteinExistence type="predicted"/>
<accession>S8BB50</accession>
<keyword evidence="2" id="KW-1185">Reference proteome</keyword>
<dbReference type="AlphaFoldDB" id="S8BB50"/>
<gene>
    <name evidence="1" type="ORF">PDE_07051</name>
</gene>
<sequence>MSSHDTSYIYHLCTSHDSEWIAGGGKVKATLAAGMYQMERGVWGYPQAAIFLFDGVLTAEVKCSLQVRGIGRIICHHQGNFLPILCRADPIHDLQLTFSHG</sequence>
<dbReference type="HOGENOM" id="CLU_2292639_0_0_1"/>
<evidence type="ECO:0000313" key="1">
    <source>
        <dbReference type="EMBL" id="EPS32092.1"/>
    </source>
</evidence>
<dbReference type="EMBL" id="KB644414">
    <property type="protein sequence ID" value="EPS32092.1"/>
    <property type="molecule type" value="Genomic_DNA"/>
</dbReference>
<protein>
    <submittedName>
        <fullName evidence="1">Uncharacterized protein</fullName>
    </submittedName>
</protein>
<name>S8BB50_PENO1</name>
<evidence type="ECO:0000313" key="2">
    <source>
        <dbReference type="Proteomes" id="UP000019376"/>
    </source>
</evidence>
<organism evidence="1 2">
    <name type="scientific">Penicillium oxalicum (strain 114-2 / CGMCC 5302)</name>
    <name type="common">Penicillium decumbens</name>
    <dbReference type="NCBI Taxonomy" id="933388"/>
    <lineage>
        <taxon>Eukaryota</taxon>
        <taxon>Fungi</taxon>
        <taxon>Dikarya</taxon>
        <taxon>Ascomycota</taxon>
        <taxon>Pezizomycotina</taxon>
        <taxon>Eurotiomycetes</taxon>
        <taxon>Eurotiomycetidae</taxon>
        <taxon>Eurotiales</taxon>
        <taxon>Aspergillaceae</taxon>
        <taxon>Penicillium</taxon>
    </lineage>
</organism>
<reference evidence="1 2" key="1">
    <citation type="journal article" date="2013" name="PLoS ONE">
        <title>Genomic and secretomic analyses reveal unique features of the lignocellulolytic enzyme system of Penicillium decumbens.</title>
        <authorList>
            <person name="Liu G."/>
            <person name="Zhang L."/>
            <person name="Wei X."/>
            <person name="Zou G."/>
            <person name="Qin Y."/>
            <person name="Ma L."/>
            <person name="Li J."/>
            <person name="Zheng H."/>
            <person name="Wang S."/>
            <person name="Wang C."/>
            <person name="Xun L."/>
            <person name="Zhao G.-P."/>
            <person name="Zhou Z."/>
            <person name="Qu Y."/>
        </authorList>
    </citation>
    <scope>NUCLEOTIDE SEQUENCE [LARGE SCALE GENOMIC DNA]</scope>
    <source>
        <strain evidence="2">114-2 / CGMCC 5302</strain>
    </source>
</reference>
<dbReference type="Proteomes" id="UP000019376">
    <property type="component" value="Unassembled WGS sequence"/>
</dbReference>